<protein>
    <recommendedName>
        <fullName evidence="5">CST complex subunit Stn1 N-terminal domain-containing protein</fullName>
    </recommendedName>
</protein>
<reference evidence="6" key="1">
    <citation type="journal article" date="2020" name="Stud. Mycol.">
        <title>101 Dothideomycetes genomes: a test case for predicting lifestyles and emergence of pathogens.</title>
        <authorList>
            <person name="Haridas S."/>
            <person name="Albert R."/>
            <person name="Binder M."/>
            <person name="Bloem J."/>
            <person name="Labutti K."/>
            <person name="Salamov A."/>
            <person name="Andreopoulos B."/>
            <person name="Baker S."/>
            <person name="Barry K."/>
            <person name="Bills G."/>
            <person name="Bluhm B."/>
            <person name="Cannon C."/>
            <person name="Castanera R."/>
            <person name="Culley D."/>
            <person name="Daum C."/>
            <person name="Ezra D."/>
            <person name="Gonzalez J."/>
            <person name="Henrissat B."/>
            <person name="Kuo A."/>
            <person name="Liang C."/>
            <person name="Lipzen A."/>
            <person name="Lutzoni F."/>
            <person name="Magnuson J."/>
            <person name="Mondo S."/>
            <person name="Nolan M."/>
            <person name="Ohm R."/>
            <person name="Pangilinan J."/>
            <person name="Park H.-J."/>
            <person name="Ramirez L."/>
            <person name="Alfaro M."/>
            <person name="Sun H."/>
            <person name="Tritt A."/>
            <person name="Yoshinaga Y."/>
            <person name="Zwiers L.-H."/>
            <person name="Turgeon B."/>
            <person name="Goodwin S."/>
            <person name="Spatafora J."/>
            <person name="Crous P."/>
            <person name="Grigoriev I."/>
        </authorList>
    </citation>
    <scope>NUCLEOTIDE SEQUENCE</scope>
    <source>
        <strain evidence="6">CBS 130266</strain>
    </source>
</reference>
<dbReference type="AlphaFoldDB" id="A0A9P4TWH0"/>
<keyword evidence="2" id="KW-0158">Chromosome</keyword>
<evidence type="ECO:0000313" key="6">
    <source>
        <dbReference type="EMBL" id="KAF2426610.1"/>
    </source>
</evidence>
<dbReference type="Gene3D" id="2.40.50.140">
    <property type="entry name" value="Nucleic acid-binding proteins"/>
    <property type="match status" value="1"/>
</dbReference>
<organism evidence="6 7">
    <name type="scientific">Tothia fuscella</name>
    <dbReference type="NCBI Taxonomy" id="1048955"/>
    <lineage>
        <taxon>Eukaryota</taxon>
        <taxon>Fungi</taxon>
        <taxon>Dikarya</taxon>
        <taxon>Ascomycota</taxon>
        <taxon>Pezizomycotina</taxon>
        <taxon>Dothideomycetes</taxon>
        <taxon>Pleosporomycetidae</taxon>
        <taxon>Venturiales</taxon>
        <taxon>Cylindrosympodiaceae</taxon>
        <taxon>Tothia</taxon>
    </lineage>
</organism>
<evidence type="ECO:0000256" key="4">
    <source>
        <dbReference type="SAM" id="Coils"/>
    </source>
</evidence>
<evidence type="ECO:0000259" key="5">
    <source>
        <dbReference type="Pfam" id="PF10451"/>
    </source>
</evidence>
<feature type="coiled-coil region" evidence="4">
    <location>
        <begin position="193"/>
        <end position="223"/>
    </location>
</feature>
<dbReference type="Proteomes" id="UP000800235">
    <property type="component" value="Unassembled WGS sequence"/>
</dbReference>
<dbReference type="InterPro" id="IPR012340">
    <property type="entry name" value="NA-bd_OB-fold"/>
</dbReference>
<evidence type="ECO:0000256" key="1">
    <source>
        <dbReference type="ARBA" id="ARBA00004574"/>
    </source>
</evidence>
<evidence type="ECO:0000313" key="7">
    <source>
        <dbReference type="Proteomes" id="UP000800235"/>
    </source>
</evidence>
<name>A0A9P4TWH0_9PEZI</name>
<comment type="subcellular location">
    <subcellularLocation>
        <location evidence="1">Chromosome</location>
        <location evidence="1">Telomere</location>
    </subcellularLocation>
</comment>
<dbReference type="InterPro" id="IPR018856">
    <property type="entry name" value="Stn1_N"/>
</dbReference>
<dbReference type="OrthoDB" id="77828at2759"/>
<evidence type="ECO:0000256" key="3">
    <source>
        <dbReference type="ARBA" id="ARBA00022895"/>
    </source>
</evidence>
<dbReference type="EMBL" id="MU007063">
    <property type="protein sequence ID" value="KAF2426610.1"/>
    <property type="molecule type" value="Genomic_DNA"/>
</dbReference>
<proteinExistence type="predicted"/>
<comment type="caution">
    <text evidence="6">The sequence shown here is derived from an EMBL/GenBank/DDBJ whole genome shotgun (WGS) entry which is preliminary data.</text>
</comment>
<keyword evidence="4" id="KW-0175">Coiled coil</keyword>
<accession>A0A9P4TWH0</accession>
<gene>
    <name evidence="6" type="ORF">EJ08DRAFT_637864</name>
</gene>
<keyword evidence="3" id="KW-0779">Telomere</keyword>
<feature type="domain" description="CST complex subunit Stn1 N-terminal" evidence="5">
    <location>
        <begin position="44"/>
        <end position="204"/>
    </location>
</feature>
<sequence length="253" mass="29096">MNKSLSPIFPAYTFRASPTYFAWVKLTAADVQKLRSERGFEGQNLYFYHNHPIRFVSITAPVVQIEDLFGKYALLALDDGSGANATVKITRLPAEITNSIDCPSNTEVDNLNIISSLGRFDISVDDTVLDIGTVVKVKCTISEFRGTKQLDLKRVHVVKSTSEEVKAWEDVVKWKRDVLSKPWVLTPKELNDLETSERALRRMKRLEERAEEEHQRVRVVKKAKRKEKMRLHEEKVEKRRRQEEVIMNAGALL</sequence>
<evidence type="ECO:0000256" key="2">
    <source>
        <dbReference type="ARBA" id="ARBA00022454"/>
    </source>
</evidence>
<dbReference type="Pfam" id="PF10451">
    <property type="entry name" value="Stn1"/>
    <property type="match status" value="1"/>
</dbReference>
<keyword evidence="7" id="KW-1185">Reference proteome</keyword>
<dbReference type="GO" id="GO:0000781">
    <property type="term" value="C:chromosome, telomeric region"/>
    <property type="evidence" value="ECO:0007669"/>
    <property type="project" value="UniProtKB-SubCell"/>
</dbReference>